<dbReference type="GO" id="GO:0090307">
    <property type="term" value="P:mitotic spindle assembly"/>
    <property type="evidence" value="ECO:0007669"/>
    <property type="project" value="TreeGrafter"/>
</dbReference>
<dbReference type="GO" id="GO:0051301">
    <property type="term" value="P:cell division"/>
    <property type="evidence" value="ECO:0007669"/>
    <property type="project" value="UniProtKB-KW"/>
</dbReference>
<protein>
    <submittedName>
        <fullName evidence="8">11621_t:CDS:1</fullName>
    </submittedName>
</protein>
<dbReference type="InterPro" id="IPR024395">
    <property type="entry name" value="CLASP_N_dom"/>
</dbReference>
<dbReference type="InterPro" id="IPR011989">
    <property type="entry name" value="ARM-like"/>
</dbReference>
<evidence type="ECO:0000256" key="3">
    <source>
        <dbReference type="ARBA" id="ARBA00022618"/>
    </source>
</evidence>
<dbReference type="GO" id="GO:0005876">
    <property type="term" value="C:spindle microtubule"/>
    <property type="evidence" value="ECO:0007669"/>
    <property type="project" value="TreeGrafter"/>
</dbReference>
<dbReference type="GO" id="GO:1990023">
    <property type="term" value="C:mitotic spindle midzone"/>
    <property type="evidence" value="ECO:0007669"/>
    <property type="project" value="TreeGrafter"/>
</dbReference>
<dbReference type="InterPro" id="IPR016024">
    <property type="entry name" value="ARM-type_fold"/>
</dbReference>
<evidence type="ECO:0000256" key="2">
    <source>
        <dbReference type="ARBA" id="ARBA00009549"/>
    </source>
</evidence>
<dbReference type="InterPro" id="IPR034085">
    <property type="entry name" value="TOG"/>
</dbReference>
<dbReference type="GO" id="GO:0008017">
    <property type="term" value="F:microtubule binding"/>
    <property type="evidence" value="ECO:0007669"/>
    <property type="project" value="TreeGrafter"/>
</dbReference>
<comment type="subcellular location">
    <subcellularLocation>
        <location evidence="1">Cytoplasm</location>
        <location evidence="1">Cytoskeleton</location>
        <location evidence="1">Spindle</location>
    </subcellularLocation>
</comment>
<sequence>MADVVERVLVALKGNNLDKKVEAITQLEDALLDGIALEPNEINYLTSAIRDALKAAQAALSFAALAIISPLVTHVSEKYPKYLHMVIPTFAPSVIDKLGDAKDKTRDAATKVLLDMWCAAAAASTSNAGVNHVMNALAMTIKDTAFAHKSWRVREQVFQWLRACSSTITDFSLRQWAPVMVKLLEDQHEQVREASKETIIALFGTSSSHAKSNLKQELKKQNIRSTIADNIKAKILSIPHVDVPDDRSTVSYDSTTDTHTDGGTEITEDDIMSVGTQEENGRIEQTHSLSSVVADDIAPIYVGSARDLEREFQLIGAHFQGKETEDNWQLREKDFHKIRALLRGEAVSHYKDTFVACITKLLDAITDSLVSLRTTLAITCSICLSDLVRILNRSLDPLAEKLLPNLIKMSSTTKKLIAQAGASATTLLLSHCSYHYRIVNMLSSAMQDKNLSLRISTIGWLKAVVTSHTDRRDYIERSGGAELLEKCIKKGLTDASPKVREGSRELFWLFYQTWTDRGEGILKTIEPAVKKQLERDRPSNVVASPSNAAASPSKLSAPRSRPRSTSIGAMKKPPSNPSSNRGEISPGNTLSANDARNTKRDTNRLSVRPASSAAIRAKSPAPPPRSKSRAGDAPSTSRASIPPRPATSQAMAPVSAPKRPQTSASTSAPRPPPARKLTVLEQLNNSDPSIRLHGIIHVADLIQKRTQETPAKGVYAEFRRSALPPDDELGRVLINLLNDPVSAVLENLLHPDVIAEITKVVPLDIFVSQMLLNASEDSEQGAVISACLPDVKAAIGSDNAISVLSKCLLTLGASGGAPRRAVGSPGYQPAQKRKIIHGVLLWLNEILVPKLVEAEATDTITGSLGDPANCKSLTNRLIPMVTTFKEGTENHKALSELLINMHKLRPDLFEEVLFTFDKKVIDAIGNVVGWEDELVEAEEAELEQHTIRLQEGQILLQQQEIQRQRYEQQLLMQQQEQLQAQLLAKHEKLQAELQAKQEELEKREREFEMQQREREAAMTRVKEREISERLERELSEKLQR</sequence>
<feature type="domain" description="TOG" evidence="7">
    <location>
        <begin position="3"/>
        <end position="237"/>
    </location>
</feature>
<evidence type="ECO:0000256" key="1">
    <source>
        <dbReference type="ARBA" id="ARBA00004186"/>
    </source>
</evidence>
<evidence type="ECO:0000313" key="9">
    <source>
        <dbReference type="Proteomes" id="UP000789739"/>
    </source>
</evidence>
<feature type="region of interest" description="Disordered" evidence="6">
    <location>
        <begin position="531"/>
        <end position="674"/>
    </location>
</feature>
<keyword evidence="5" id="KW-0131">Cell cycle</keyword>
<feature type="region of interest" description="Disordered" evidence="6">
    <location>
        <begin position="247"/>
        <end position="271"/>
    </location>
</feature>
<evidence type="ECO:0000256" key="5">
    <source>
        <dbReference type="ARBA" id="ARBA00022776"/>
    </source>
</evidence>
<evidence type="ECO:0000256" key="6">
    <source>
        <dbReference type="SAM" id="MobiDB-lite"/>
    </source>
</evidence>
<proteinExistence type="inferred from homology"/>
<feature type="compositionally biased region" description="Polar residues" evidence="6">
    <location>
        <begin position="577"/>
        <end position="595"/>
    </location>
</feature>
<evidence type="ECO:0000259" key="7">
    <source>
        <dbReference type="SMART" id="SM01349"/>
    </source>
</evidence>
<feature type="region of interest" description="Disordered" evidence="6">
    <location>
        <begin position="1004"/>
        <end position="1040"/>
    </location>
</feature>
<dbReference type="SUPFAM" id="SSF48371">
    <property type="entry name" value="ARM repeat"/>
    <property type="match status" value="1"/>
</dbReference>
<dbReference type="Gene3D" id="1.25.10.10">
    <property type="entry name" value="Leucine-rich Repeat Variant"/>
    <property type="match status" value="2"/>
</dbReference>
<keyword evidence="9" id="KW-1185">Reference proteome</keyword>
<gene>
    <name evidence="8" type="ORF">PBRASI_LOCUS4296</name>
</gene>
<organism evidence="8 9">
    <name type="scientific">Paraglomus brasilianum</name>
    <dbReference type="NCBI Taxonomy" id="144538"/>
    <lineage>
        <taxon>Eukaryota</taxon>
        <taxon>Fungi</taxon>
        <taxon>Fungi incertae sedis</taxon>
        <taxon>Mucoromycota</taxon>
        <taxon>Glomeromycotina</taxon>
        <taxon>Glomeromycetes</taxon>
        <taxon>Paraglomerales</taxon>
        <taxon>Paraglomeraceae</taxon>
        <taxon>Paraglomus</taxon>
    </lineage>
</organism>
<dbReference type="PANTHER" id="PTHR21567">
    <property type="entry name" value="CLASP"/>
    <property type="match status" value="1"/>
</dbReference>
<dbReference type="Proteomes" id="UP000789739">
    <property type="component" value="Unassembled WGS sequence"/>
</dbReference>
<keyword evidence="3" id="KW-0132">Cell division</keyword>
<keyword evidence="4" id="KW-0493">Microtubule</keyword>
<feature type="non-terminal residue" evidence="8">
    <location>
        <position position="1"/>
    </location>
</feature>
<evidence type="ECO:0000256" key="4">
    <source>
        <dbReference type="ARBA" id="ARBA00022701"/>
    </source>
</evidence>
<dbReference type="GO" id="GO:0005881">
    <property type="term" value="C:cytoplasmic microtubule"/>
    <property type="evidence" value="ECO:0007669"/>
    <property type="project" value="TreeGrafter"/>
</dbReference>
<name>A0A9N9AJG2_9GLOM</name>
<evidence type="ECO:0000313" key="8">
    <source>
        <dbReference type="EMBL" id="CAG8534916.1"/>
    </source>
</evidence>
<feature type="domain" description="TOG" evidence="7">
    <location>
        <begin position="304"/>
        <end position="546"/>
    </location>
</feature>
<accession>A0A9N9AJG2</accession>
<dbReference type="GO" id="GO:0005815">
    <property type="term" value="C:microtubule organizing center"/>
    <property type="evidence" value="ECO:0007669"/>
    <property type="project" value="TreeGrafter"/>
</dbReference>
<keyword evidence="5" id="KW-0498">Mitosis</keyword>
<dbReference type="AlphaFoldDB" id="A0A9N9AJG2"/>
<dbReference type="PANTHER" id="PTHR21567:SF9">
    <property type="entry name" value="CLIP-ASSOCIATING PROTEIN"/>
    <property type="match status" value="1"/>
</dbReference>
<dbReference type="SMART" id="SM01349">
    <property type="entry name" value="TOG"/>
    <property type="match status" value="2"/>
</dbReference>
<dbReference type="OrthoDB" id="46159at2759"/>
<dbReference type="EMBL" id="CAJVPI010000437">
    <property type="protein sequence ID" value="CAG8534916.1"/>
    <property type="molecule type" value="Genomic_DNA"/>
</dbReference>
<dbReference type="Pfam" id="PF12348">
    <property type="entry name" value="CLASP_N"/>
    <property type="match status" value="2"/>
</dbReference>
<comment type="caution">
    <text evidence="8">The sequence shown here is derived from an EMBL/GenBank/DDBJ whole genome shotgun (WGS) entry which is preliminary data.</text>
</comment>
<feature type="compositionally biased region" description="Low complexity" evidence="6">
    <location>
        <begin position="539"/>
        <end position="559"/>
    </location>
</feature>
<reference evidence="8" key="1">
    <citation type="submission" date="2021-06" db="EMBL/GenBank/DDBJ databases">
        <authorList>
            <person name="Kallberg Y."/>
            <person name="Tangrot J."/>
            <person name="Rosling A."/>
        </authorList>
    </citation>
    <scope>NUCLEOTIDE SEQUENCE</scope>
    <source>
        <strain evidence="8">BR232B</strain>
    </source>
</reference>
<feature type="compositionally biased region" description="Low complexity" evidence="6">
    <location>
        <begin position="608"/>
        <end position="619"/>
    </location>
</feature>
<comment type="similarity">
    <text evidence="2">Belongs to the CLASP family.</text>
</comment>